<feature type="transmembrane region" description="Helical" evidence="1">
    <location>
        <begin position="130"/>
        <end position="152"/>
    </location>
</feature>
<evidence type="ECO:0000256" key="1">
    <source>
        <dbReference type="SAM" id="Phobius"/>
    </source>
</evidence>
<proteinExistence type="predicted"/>
<gene>
    <name evidence="2" type="ORF">C1SCF055_LOCUS43781</name>
</gene>
<evidence type="ECO:0000313" key="4">
    <source>
        <dbReference type="EMBL" id="CAL4806580.1"/>
    </source>
</evidence>
<comment type="caution">
    <text evidence="2">The sequence shown here is derived from an EMBL/GenBank/DDBJ whole genome shotgun (WGS) entry which is preliminary data.</text>
</comment>
<keyword evidence="1" id="KW-0472">Membrane</keyword>
<accession>A0A9P1M4Z6</accession>
<protein>
    <submittedName>
        <fullName evidence="4">Poly [ADP-ribose] polymerase (PARP)</fullName>
    </submittedName>
</protein>
<dbReference type="Proteomes" id="UP001152797">
    <property type="component" value="Unassembled WGS sequence"/>
</dbReference>
<evidence type="ECO:0000313" key="3">
    <source>
        <dbReference type="EMBL" id="CAL1172643.1"/>
    </source>
</evidence>
<feature type="transmembrane region" description="Helical" evidence="1">
    <location>
        <begin position="46"/>
        <end position="68"/>
    </location>
</feature>
<organism evidence="2">
    <name type="scientific">Cladocopium goreaui</name>
    <dbReference type="NCBI Taxonomy" id="2562237"/>
    <lineage>
        <taxon>Eukaryota</taxon>
        <taxon>Sar</taxon>
        <taxon>Alveolata</taxon>
        <taxon>Dinophyceae</taxon>
        <taxon>Suessiales</taxon>
        <taxon>Symbiodiniaceae</taxon>
        <taxon>Cladocopium</taxon>
    </lineage>
</organism>
<feature type="transmembrane region" description="Helical" evidence="1">
    <location>
        <begin position="172"/>
        <end position="199"/>
    </location>
</feature>
<evidence type="ECO:0000313" key="2">
    <source>
        <dbReference type="EMBL" id="CAI4019268.1"/>
    </source>
</evidence>
<keyword evidence="5" id="KW-1185">Reference proteome</keyword>
<keyword evidence="1" id="KW-1133">Transmembrane helix</keyword>
<keyword evidence="1" id="KW-0812">Transmembrane</keyword>
<reference evidence="3" key="2">
    <citation type="submission" date="2024-04" db="EMBL/GenBank/DDBJ databases">
        <authorList>
            <person name="Chen Y."/>
            <person name="Shah S."/>
            <person name="Dougan E. K."/>
            <person name="Thang M."/>
            <person name="Chan C."/>
        </authorList>
    </citation>
    <scope>NUCLEOTIDE SEQUENCE [LARGE SCALE GENOMIC DNA]</scope>
</reference>
<dbReference type="AlphaFoldDB" id="A0A9P1M4Z6"/>
<sequence>MAPPSCFGLSAHCRNETWGARRMVRKIRLRPKMDLVQRELQGVKPLTQCCCGCSLTFGVALILLAYLARSIYMLVVTAGEVVVQDPRFESTQTLEKQTFNAFLALLCLPFILSGFYALHARCDSYLRPFMYFMIASAVVDALGMVLPMWMHGSCAFVPEGLKATGAAGACGFIRVLFVVFFGQLAAVEAYFIFAVWSLCEDMKVNLKSSLPEMYERSRASRSDYVGPAEALFGGHNHSNYGAF</sequence>
<dbReference type="EMBL" id="CAMXCT010006740">
    <property type="protein sequence ID" value="CAI4019268.1"/>
    <property type="molecule type" value="Genomic_DNA"/>
</dbReference>
<evidence type="ECO:0000313" key="5">
    <source>
        <dbReference type="Proteomes" id="UP001152797"/>
    </source>
</evidence>
<dbReference type="OrthoDB" id="440430at2759"/>
<name>A0A9P1M4Z6_9DINO</name>
<feature type="transmembrane region" description="Helical" evidence="1">
    <location>
        <begin position="99"/>
        <end position="118"/>
    </location>
</feature>
<dbReference type="EMBL" id="CAMXCT020006740">
    <property type="protein sequence ID" value="CAL1172643.1"/>
    <property type="molecule type" value="Genomic_DNA"/>
</dbReference>
<dbReference type="EMBL" id="CAMXCT030006740">
    <property type="protein sequence ID" value="CAL4806580.1"/>
    <property type="molecule type" value="Genomic_DNA"/>
</dbReference>
<reference evidence="2" key="1">
    <citation type="submission" date="2022-10" db="EMBL/GenBank/DDBJ databases">
        <authorList>
            <person name="Chen Y."/>
            <person name="Dougan E. K."/>
            <person name="Chan C."/>
            <person name="Rhodes N."/>
            <person name="Thang M."/>
        </authorList>
    </citation>
    <scope>NUCLEOTIDE SEQUENCE</scope>
</reference>